<dbReference type="FunFam" id="3.40.50.300:FF:000032">
    <property type="entry name" value="Export ABC transporter ATP-binding protein"/>
    <property type="match status" value="1"/>
</dbReference>
<comment type="similarity">
    <text evidence="1">Belongs to the ABC transporter superfamily.</text>
</comment>
<evidence type="ECO:0000256" key="4">
    <source>
        <dbReference type="ARBA" id="ARBA00022840"/>
    </source>
</evidence>
<dbReference type="EMBL" id="LROR01000022">
    <property type="protein sequence ID" value="OBR97557.1"/>
    <property type="molecule type" value="Genomic_DNA"/>
</dbReference>
<dbReference type="GO" id="GO:0005524">
    <property type="term" value="F:ATP binding"/>
    <property type="evidence" value="ECO:0007669"/>
    <property type="project" value="UniProtKB-KW"/>
</dbReference>
<evidence type="ECO:0000256" key="3">
    <source>
        <dbReference type="ARBA" id="ARBA00022741"/>
    </source>
</evidence>
<dbReference type="AlphaFoldDB" id="A0A162JHD4"/>
<evidence type="ECO:0000313" key="8">
    <source>
        <dbReference type="Proteomes" id="UP000077384"/>
    </source>
</evidence>
<evidence type="ECO:0000256" key="2">
    <source>
        <dbReference type="ARBA" id="ARBA00022448"/>
    </source>
</evidence>
<protein>
    <submittedName>
        <fullName evidence="6">ABC transporter ATP-binding protein YxdL</fullName>
    </submittedName>
</protein>
<gene>
    <name evidence="6" type="primary">yxdL_2</name>
    <name evidence="7" type="synonym">yxdL_1</name>
    <name evidence="7" type="ORF">CLCOS_02720</name>
    <name evidence="6" type="ORF">WX73_01504</name>
</gene>
<proteinExistence type="inferred from homology"/>
<dbReference type="RefSeq" id="WP_063599972.1">
    <property type="nucleotide sequence ID" value="NZ_LITQ01000001.1"/>
</dbReference>
<dbReference type="GO" id="GO:0022857">
    <property type="term" value="F:transmembrane transporter activity"/>
    <property type="evidence" value="ECO:0007669"/>
    <property type="project" value="UniProtKB-ARBA"/>
</dbReference>
<dbReference type="SUPFAM" id="SSF52540">
    <property type="entry name" value="P-loop containing nucleoside triphosphate hydrolases"/>
    <property type="match status" value="1"/>
</dbReference>
<dbReference type="Proteomes" id="UP000093694">
    <property type="component" value="Unassembled WGS sequence"/>
</dbReference>
<dbReference type="PANTHER" id="PTHR42798">
    <property type="entry name" value="LIPOPROTEIN-RELEASING SYSTEM ATP-BINDING PROTEIN LOLD"/>
    <property type="match status" value="1"/>
</dbReference>
<evidence type="ECO:0000313" key="9">
    <source>
        <dbReference type="Proteomes" id="UP000093694"/>
    </source>
</evidence>
<reference evidence="7 9" key="2">
    <citation type="journal article" date="2016" name="Front. Microbiol.">
        <title>Industrial Acetogenic Biocatalysts: A Comparative Metabolic and Genomic Analysis.</title>
        <authorList>
            <person name="Bengelsdorf F."/>
            <person name="Poehlein A."/>
            <person name="Sonja S."/>
            <person name="Erz C."/>
            <person name="Hummel T."/>
            <person name="Hoffmeister S."/>
            <person name="Daniel R."/>
            <person name="Durre P."/>
        </authorList>
    </citation>
    <scope>NUCLEOTIDE SEQUENCE [LARGE SCALE GENOMIC DNA]</scope>
    <source>
        <strain evidence="7 9">PTA-10522</strain>
    </source>
</reference>
<name>A0A162JHD4_9CLOT</name>
<organism evidence="6 8">
    <name type="scientific">Clostridium coskatii</name>
    <dbReference type="NCBI Taxonomy" id="1705578"/>
    <lineage>
        <taxon>Bacteria</taxon>
        <taxon>Bacillati</taxon>
        <taxon>Bacillota</taxon>
        <taxon>Clostridia</taxon>
        <taxon>Eubacteriales</taxon>
        <taxon>Clostridiaceae</taxon>
        <taxon>Clostridium</taxon>
    </lineage>
</organism>
<dbReference type="InterPro" id="IPR003439">
    <property type="entry name" value="ABC_transporter-like_ATP-bd"/>
</dbReference>
<dbReference type="InterPro" id="IPR027417">
    <property type="entry name" value="P-loop_NTPase"/>
</dbReference>
<dbReference type="Gene3D" id="3.40.50.300">
    <property type="entry name" value="P-loop containing nucleotide triphosphate hydrolases"/>
    <property type="match status" value="1"/>
</dbReference>
<comment type="caution">
    <text evidence="6">The sequence shown here is derived from an EMBL/GenBank/DDBJ whole genome shotgun (WGS) entry which is preliminary data.</text>
</comment>
<keyword evidence="9" id="KW-1185">Reference proteome</keyword>
<dbReference type="PANTHER" id="PTHR42798:SF7">
    <property type="entry name" value="ALPHA-D-RIBOSE 1-METHYLPHOSPHONATE 5-TRIPHOSPHATE SYNTHASE SUBUNIT PHNL"/>
    <property type="match status" value="1"/>
</dbReference>
<feature type="domain" description="ABC transporter" evidence="5">
    <location>
        <begin position="4"/>
        <end position="245"/>
    </location>
</feature>
<dbReference type="GO" id="GO:0098796">
    <property type="term" value="C:membrane protein complex"/>
    <property type="evidence" value="ECO:0007669"/>
    <property type="project" value="UniProtKB-ARBA"/>
</dbReference>
<evidence type="ECO:0000313" key="6">
    <source>
        <dbReference type="EMBL" id="OAA95095.1"/>
    </source>
</evidence>
<dbReference type="GO" id="GO:0016887">
    <property type="term" value="F:ATP hydrolysis activity"/>
    <property type="evidence" value="ECO:0007669"/>
    <property type="project" value="InterPro"/>
</dbReference>
<keyword evidence="2" id="KW-0813">Transport</keyword>
<sequence length="255" mass="27878">MKVLTVENVKKIYGRSSWGSVSKALNGVSFDVEKGEFVGIMGPSGAGKSTLLNVIATIDTPTSGSIKIGNQYIVNLKEPKLSRFRRKKLGFIFQDYNLLDTLTLKENIILPLALSKVKASEIDERAERIASALGISKILNKYPYEVSGGQRQRAAAARAIIINPELILADEPTGALDSKSSGELLGCMSELNKEQKATILMVTHDAFAASFCRRIIFIKDGELFTEIRSSGDRKEFFDRILKVLAVLGGGVNDLH</sequence>
<accession>A0A162JHD4</accession>
<evidence type="ECO:0000256" key="1">
    <source>
        <dbReference type="ARBA" id="ARBA00005417"/>
    </source>
</evidence>
<keyword evidence="4 6" id="KW-0067">ATP-binding</keyword>
<dbReference type="CDD" id="cd03255">
    <property type="entry name" value="ABC_MJ0796_LolCDE_FtsE"/>
    <property type="match status" value="1"/>
</dbReference>
<keyword evidence="3" id="KW-0547">Nucleotide-binding</keyword>
<dbReference type="SMART" id="SM00382">
    <property type="entry name" value="AAA"/>
    <property type="match status" value="1"/>
</dbReference>
<evidence type="ECO:0000259" key="5">
    <source>
        <dbReference type="PROSITE" id="PS50893"/>
    </source>
</evidence>
<dbReference type="InterPro" id="IPR017911">
    <property type="entry name" value="MacB-like_ATP-bd"/>
</dbReference>
<dbReference type="Proteomes" id="UP000077384">
    <property type="component" value="Unassembled WGS sequence"/>
</dbReference>
<dbReference type="InterPro" id="IPR003593">
    <property type="entry name" value="AAA+_ATPase"/>
</dbReference>
<dbReference type="Pfam" id="PF00005">
    <property type="entry name" value="ABC_tran"/>
    <property type="match status" value="1"/>
</dbReference>
<dbReference type="PATRIC" id="fig|1705578.3.peg.325"/>
<dbReference type="PROSITE" id="PS50893">
    <property type="entry name" value="ABC_TRANSPORTER_2"/>
    <property type="match status" value="1"/>
</dbReference>
<evidence type="ECO:0000313" key="7">
    <source>
        <dbReference type="EMBL" id="OBR97557.1"/>
    </source>
</evidence>
<reference evidence="6 8" key="1">
    <citation type="journal article" date="2015" name="Biotechnol. Bioeng.">
        <title>Genome sequence and phenotypic characterization of Caulobacter segnis.</title>
        <authorList>
            <person name="Patel S."/>
            <person name="Fletcher B."/>
            <person name="Scott D.C."/>
            <person name="Ely B."/>
        </authorList>
    </citation>
    <scope>NUCLEOTIDE SEQUENCE [LARGE SCALE GENOMIC DNA]</scope>
    <source>
        <strain evidence="6 8">PS02</strain>
    </source>
</reference>
<dbReference type="EMBL" id="LITQ01000001">
    <property type="protein sequence ID" value="OAA95095.1"/>
    <property type="molecule type" value="Genomic_DNA"/>
</dbReference>